<dbReference type="NCBIfam" id="TIGR00753">
    <property type="entry name" value="undec_PP_bacA"/>
    <property type="match status" value="1"/>
</dbReference>
<evidence type="ECO:0000313" key="16">
    <source>
        <dbReference type="Proteomes" id="UP000287330"/>
    </source>
</evidence>
<feature type="transmembrane region" description="Helical" evidence="14">
    <location>
        <begin position="7"/>
        <end position="29"/>
    </location>
</feature>
<dbReference type="Proteomes" id="UP000287330">
    <property type="component" value="Unassembled WGS sequence"/>
</dbReference>
<dbReference type="AlphaFoldDB" id="A0A432Y975"/>
<keyword evidence="14" id="KW-0133">Cell shape</keyword>
<sequence>MDFLHAIWLGILQGITEFLPISSSAHLILLPVLTGWEDQGVAFDLAVHVGTLLAVVGYFRKEVSTLLYDGLRSIPKGRHVGESKLAWMVVIATIPACIAGYFLIDYVDSALRAVAVIITTTVVFAILLAVADKFCRGQRTLEQIGLKDALVIGLFQAIALIPGTSRSGSTITAGLFLGMTRETASKFSFFMAIPITVAAATLKLLDVVSEDLSIDWTAFAIGTLASFITAITAIHLFLKWLNQVGMWPYVIYRFLLAGYLVWVFYL</sequence>
<dbReference type="GO" id="GO:0071555">
    <property type="term" value="P:cell wall organization"/>
    <property type="evidence" value="ECO:0007669"/>
    <property type="project" value="UniProtKB-KW"/>
</dbReference>
<dbReference type="OrthoDB" id="9808289at2"/>
<proteinExistence type="inferred from homology"/>
<dbReference type="PANTHER" id="PTHR30622">
    <property type="entry name" value="UNDECAPRENYL-DIPHOSPHATASE"/>
    <property type="match status" value="1"/>
</dbReference>
<evidence type="ECO:0000256" key="14">
    <source>
        <dbReference type="HAMAP-Rule" id="MF_01006"/>
    </source>
</evidence>
<dbReference type="GO" id="GO:0008360">
    <property type="term" value="P:regulation of cell shape"/>
    <property type="evidence" value="ECO:0007669"/>
    <property type="project" value="UniProtKB-KW"/>
</dbReference>
<evidence type="ECO:0000256" key="13">
    <source>
        <dbReference type="ARBA" id="ARBA00047594"/>
    </source>
</evidence>
<dbReference type="GO" id="GO:0050380">
    <property type="term" value="F:undecaprenyl-diphosphatase activity"/>
    <property type="evidence" value="ECO:0007669"/>
    <property type="project" value="UniProtKB-UniRule"/>
</dbReference>
<feature type="transmembrane region" description="Helical" evidence="14">
    <location>
        <begin position="41"/>
        <end position="59"/>
    </location>
</feature>
<dbReference type="RefSeq" id="WP_110573338.1">
    <property type="nucleotide sequence ID" value="NZ_PIPV01000002.1"/>
</dbReference>
<dbReference type="InterPro" id="IPR003824">
    <property type="entry name" value="UppP"/>
</dbReference>
<gene>
    <name evidence="14" type="primary">uppP</name>
    <name evidence="15" type="ORF">CWE25_03485</name>
</gene>
<keyword evidence="14" id="KW-0961">Cell wall biogenesis/degradation</keyword>
<evidence type="ECO:0000256" key="7">
    <source>
        <dbReference type="ARBA" id="ARBA00022801"/>
    </source>
</evidence>
<feature type="transmembrane region" description="Helical" evidence="14">
    <location>
        <begin position="187"/>
        <end position="205"/>
    </location>
</feature>
<evidence type="ECO:0000256" key="2">
    <source>
        <dbReference type="ARBA" id="ARBA00010621"/>
    </source>
</evidence>
<accession>A0A432Y975</accession>
<dbReference type="NCBIfam" id="NF001393">
    <property type="entry name" value="PRK00281.2-4"/>
    <property type="match status" value="1"/>
</dbReference>
<comment type="subcellular location">
    <subcellularLocation>
        <location evidence="1 14">Cell membrane</location>
        <topology evidence="1 14">Multi-pass membrane protein</topology>
    </subcellularLocation>
</comment>
<keyword evidence="6 14" id="KW-0812">Transmembrane</keyword>
<dbReference type="GO" id="GO:0046677">
    <property type="term" value="P:response to antibiotic"/>
    <property type="evidence" value="ECO:0007669"/>
    <property type="project" value="UniProtKB-UniRule"/>
</dbReference>
<dbReference type="PANTHER" id="PTHR30622:SF4">
    <property type="entry name" value="UNDECAPRENYL-DIPHOSPHATASE"/>
    <property type="match status" value="1"/>
</dbReference>
<feature type="transmembrane region" description="Helical" evidence="14">
    <location>
        <begin position="250"/>
        <end position="265"/>
    </location>
</feature>
<dbReference type="HAMAP" id="MF_01006">
    <property type="entry name" value="Undec_diphosphatase"/>
    <property type="match status" value="1"/>
</dbReference>
<protein>
    <recommendedName>
        <fullName evidence="4 14">Undecaprenyl-diphosphatase</fullName>
        <ecNumber evidence="3 14">3.6.1.27</ecNumber>
    </recommendedName>
    <alternativeName>
        <fullName evidence="12 14">Bacitracin resistance protein</fullName>
    </alternativeName>
    <alternativeName>
        <fullName evidence="11 14">Undecaprenyl pyrophosphate phosphatase</fullName>
    </alternativeName>
</protein>
<evidence type="ECO:0000256" key="4">
    <source>
        <dbReference type="ARBA" id="ARBA00021581"/>
    </source>
</evidence>
<evidence type="ECO:0000256" key="9">
    <source>
        <dbReference type="ARBA" id="ARBA00023136"/>
    </source>
</evidence>
<dbReference type="GO" id="GO:0005886">
    <property type="term" value="C:plasma membrane"/>
    <property type="evidence" value="ECO:0007669"/>
    <property type="project" value="UniProtKB-SubCell"/>
</dbReference>
<keyword evidence="8 14" id="KW-1133">Transmembrane helix</keyword>
<comment type="similarity">
    <text evidence="2 14">Belongs to the UppP family.</text>
</comment>
<keyword evidence="16" id="KW-1185">Reference proteome</keyword>
<keyword evidence="14" id="KW-0573">Peptidoglycan synthesis</keyword>
<keyword evidence="9 14" id="KW-0472">Membrane</keyword>
<comment type="caution">
    <text evidence="15">The sequence shown here is derived from an EMBL/GenBank/DDBJ whole genome shotgun (WGS) entry which is preliminary data.</text>
</comment>
<evidence type="ECO:0000256" key="1">
    <source>
        <dbReference type="ARBA" id="ARBA00004651"/>
    </source>
</evidence>
<evidence type="ECO:0000256" key="11">
    <source>
        <dbReference type="ARBA" id="ARBA00032707"/>
    </source>
</evidence>
<evidence type="ECO:0000256" key="5">
    <source>
        <dbReference type="ARBA" id="ARBA00022475"/>
    </source>
</evidence>
<dbReference type="EMBL" id="PIPV01000002">
    <property type="protein sequence ID" value="RUO57539.1"/>
    <property type="molecule type" value="Genomic_DNA"/>
</dbReference>
<comment type="catalytic activity">
    <reaction evidence="13 14">
        <text>di-trans,octa-cis-undecaprenyl diphosphate + H2O = di-trans,octa-cis-undecaprenyl phosphate + phosphate + H(+)</text>
        <dbReference type="Rhea" id="RHEA:28094"/>
        <dbReference type="ChEBI" id="CHEBI:15377"/>
        <dbReference type="ChEBI" id="CHEBI:15378"/>
        <dbReference type="ChEBI" id="CHEBI:43474"/>
        <dbReference type="ChEBI" id="CHEBI:58405"/>
        <dbReference type="ChEBI" id="CHEBI:60392"/>
        <dbReference type="EC" id="3.6.1.27"/>
    </reaction>
</comment>
<keyword evidence="5 14" id="KW-1003">Cell membrane</keyword>
<feature type="transmembrane region" description="Helical" evidence="14">
    <location>
        <begin position="217"/>
        <end position="238"/>
    </location>
</feature>
<evidence type="ECO:0000256" key="3">
    <source>
        <dbReference type="ARBA" id="ARBA00012374"/>
    </source>
</evidence>
<comment type="miscellaneous">
    <text evidence="14">Bacitracin is thought to be involved in the inhibition of peptidoglycan synthesis by sequestering undecaprenyl diphosphate, thereby reducing the pool of lipid carrier available.</text>
</comment>
<feature type="transmembrane region" description="Helical" evidence="14">
    <location>
        <begin position="110"/>
        <end position="131"/>
    </location>
</feature>
<evidence type="ECO:0000256" key="6">
    <source>
        <dbReference type="ARBA" id="ARBA00022692"/>
    </source>
</evidence>
<keyword evidence="10 14" id="KW-0046">Antibiotic resistance</keyword>
<organism evidence="15 16">
    <name type="scientific">Idiomarina fontislapidosi</name>
    <dbReference type="NCBI Taxonomy" id="263723"/>
    <lineage>
        <taxon>Bacteria</taxon>
        <taxon>Pseudomonadati</taxon>
        <taxon>Pseudomonadota</taxon>
        <taxon>Gammaproteobacteria</taxon>
        <taxon>Alteromonadales</taxon>
        <taxon>Idiomarinaceae</taxon>
        <taxon>Idiomarina</taxon>
    </lineage>
</organism>
<evidence type="ECO:0000256" key="10">
    <source>
        <dbReference type="ARBA" id="ARBA00023251"/>
    </source>
</evidence>
<reference evidence="16" key="1">
    <citation type="journal article" date="2018" name="Front. Microbiol.">
        <title>Genome-Based Analysis Reveals the Taxonomy and Diversity of the Family Idiomarinaceae.</title>
        <authorList>
            <person name="Liu Y."/>
            <person name="Lai Q."/>
            <person name="Shao Z."/>
        </authorList>
    </citation>
    <scope>NUCLEOTIDE SEQUENCE [LARGE SCALE GENOMIC DNA]</scope>
    <source>
        <strain evidence="16">F23</strain>
    </source>
</reference>
<evidence type="ECO:0000256" key="12">
    <source>
        <dbReference type="ARBA" id="ARBA00032932"/>
    </source>
</evidence>
<feature type="transmembrane region" description="Helical" evidence="14">
    <location>
        <begin position="85"/>
        <end position="104"/>
    </location>
</feature>
<name>A0A432Y975_9GAMM</name>
<dbReference type="EC" id="3.6.1.27" evidence="3 14"/>
<keyword evidence="7 14" id="KW-0378">Hydrolase</keyword>
<evidence type="ECO:0000256" key="8">
    <source>
        <dbReference type="ARBA" id="ARBA00022989"/>
    </source>
</evidence>
<comment type="function">
    <text evidence="14">Catalyzes the dephosphorylation of undecaprenyl diphosphate (UPP). Confers resistance to bacitracin.</text>
</comment>
<dbReference type="Pfam" id="PF02673">
    <property type="entry name" value="BacA"/>
    <property type="match status" value="1"/>
</dbReference>
<dbReference type="GO" id="GO:0009252">
    <property type="term" value="P:peptidoglycan biosynthetic process"/>
    <property type="evidence" value="ECO:0007669"/>
    <property type="project" value="UniProtKB-KW"/>
</dbReference>
<evidence type="ECO:0000313" key="15">
    <source>
        <dbReference type="EMBL" id="RUO57539.1"/>
    </source>
</evidence>